<feature type="repeat" description="ANK" evidence="3">
    <location>
        <begin position="303"/>
        <end position="335"/>
    </location>
</feature>
<name>A0ABN7RRJ3_OIKDI</name>
<feature type="compositionally biased region" description="Polar residues" evidence="4">
    <location>
        <begin position="471"/>
        <end position="480"/>
    </location>
</feature>
<evidence type="ECO:0000313" key="7">
    <source>
        <dbReference type="Proteomes" id="UP001158576"/>
    </source>
</evidence>
<dbReference type="InterPro" id="IPR001660">
    <property type="entry name" value="SAM"/>
</dbReference>
<evidence type="ECO:0000256" key="4">
    <source>
        <dbReference type="SAM" id="MobiDB-lite"/>
    </source>
</evidence>
<dbReference type="SUPFAM" id="SSF48403">
    <property type="entry name" value="Ankyrin repeat"/>
    <property type="match status" value="1"/>
</dbReference>
<feature type="repeat" description="ANK" evidence="3">
    <location>
        <begin position="269"/>
        <end position="301"/>
    </location>
</feature>
<dbReference type="PANTHER" id="PTHR24198:SF165">
    <property type="entry name" value="ANKYRIN REPEAT-CONTAINING PROTEIN-RELATED"/>
    <property type="match status" value="1"/>
</dbReference>
<evidence type="ECO:0000259" key="5">
    <source>
        <dbReference type="PROSITE" id="PS50105"/>
    </source>
</evidence>
<dbReference type="PRINTS" id="PR01415">
    <property type="entry name" value="ANKYRIN"/>
</dbReference>
<feature type="domain" description="SAM" evidence="5">
    <location>
        <begin position="512"/>
        <end position="573"/>
    </location>
</feature>
<evidence type="ECO:0000256" key="1">
    <source>
        <dbReference type="ARBA" id="ARBA00022737"/>
    </source>
</evidence>
<feature type="repeat" description="ANK" evidence="3">
    <location>
        <begin position="33"/>
        <end position="55"/>
    </location>
</feature>
<keyword evidence="2 3" id="KW-0040">ANK repeat</keyword>
<keyword evidence="7" id="KW-1185">Reference proteome</keyword>
<evidence type="ECO:0000256" key="3">
    <source>
        <dbReference type="PROSITE-ProRule" id="PRU00023"/>
    </source>
</evidence>
<dbReference type="Pfam" id="PF12796">
    <property type="entry name" value="Ank_2"/>
    <property type="match status" value="3"/>
</dbReference>
<reference evidence="6 7" key="1">
    <citation type="submission" date="2021-04" db="EMBL/GenBank/DDBJ databases">
        <authorList>
            <person name="Bliznina A."/>
        </authorList>
    </citation>
    <scope>NUCLEOTIDE SEQUENCE [LARGE SCALE GENOMIC DNA]</scope>
</reference>
<feature type="region of interest" description="Disordered" evidence="4">
    <location>
        <begin position="448"/>
        <end position="506"/>
    </location>
</feature>
<keyword evidence="1" id="KW-0677">Repeat</keyword>
<feature type="repeat" description="ANK" evidence="3">
    <location>
        <begin position="67"/>
        <end position="99"/>
    </location>
</feature>
<gene>
    <name evidence="6" type="ORF">OKIOD_LOCUS2133</name>
</gene>
<evidence type="ECO:0000256" key="2">
    <source>
        <dbReference type="ARBA" id="ARBA00023043"/>
    </source>
</evidence>
<dbReference type="SMART" id="SM00454">
    <property type="entry name" value="SAM"/>
    <property type="match status" value="1"/>
</dbReference>
<dbReference type="Pfam" id="PF07647">
    <property type="entry name" value="SAM_2"/>
    <property type="match status" value="1"/>
</dbReference>
<dbReference type="SMART" id="SM00248">
    <property type="entry name" value="ANK"/>
    <property type="match status" value="8"/>
</dbReference>
<dbReference type="Proteomes" id="UP001158576">
    <property type="component" value="Chromosome PAR"/>
</dbReference>
<sequence>MLTGAEIEILEESNLEKVKQLINSRGDDLILEDENTPAHVAAYLGNLELLEYLIKDHSHLINKLNRYGWTPLMQACHQGHYDCVQLLLAHGANVNATTPLGNNALAVATGSGFEKIIETLIAADVFIDRDELTSSIVNPLHLAVLQSRDDIVKVLLRQGINGNVRNKFTQWTPLMTAAVSGEICTARLLFKNEIDGEKTNTNGQNAASIARKCKNSELAGFIDRKTLQNLSNSQEIKETIISAVKKGDELAVKKLLLDDASLANSQSKDAATPLMYASMFGFINLVEILLENGADIDAKDYENGWTALMQATYYGQAQIAKYLILSGANVNLRAKNGLTAFDMAMLINLNDTELFRMLADRSIEMDMQPKKSSFNDLSTASKGTTSQSTNILSKITKSFRTLAKPSKNMSTEDLSATMIRKKISPNNSQSLSQQIFSPLHQVPLNLRKTDDLPELGPPKTSLRRNIPPASPKTNTDSSAPSTQKSTTRKSASASSKTSSTLTPTLHDLNLDDDVRSVLDELSMTKKYQKIFAEQEIDIEVFKNLNQSDLEELGITQPKIRQKLMLAINDVKVQRGYKSIFSK</sequence>
<proteinExistence type="predicted"/>
<dbReference type="SUPFAM" id="SSF47769">
    <property type="entry name" value="SAM/Pointed domain"/>
    <property type="match status" value="1"/>
</dbReference>
<dbReference type="Gene3D" id="1.10.150.50">
    <property type="entry name" value="Transcription Factor, Ets-1"/>
    <property type="match status" value="1"/>
</dbReference>
<dbReference type="Gene3D" id="1.25.40.20">
    <property type="entry name" value="Ankyrin repeat-containing domain"/>
    <property type="match status" value="3"/>
</dbReference>
<dbReference type="PANTHER" id="PTHR24198">
    <property type="entry name" value="ANKYRIN REPEAT AND PROTEIN KINASE DOMAIN-CONTAINING PROTEIN"/>
    <property type="match status" value="1"/>
</dbReference>
<accession>A0ABN7RRJ3</accession>
<protein>
    <submittedName>
        <fullName evidence="6">Oidioi.mRNA.OKI2018_I69.PAR.g10575.t1.cds</fullName>
    </submittedName>
</protein>
<feature type="repeat" description="ANK" evidence="3">
    <location>
        <begin position="135"/>
        <end position="167"/>
    </location>
</feature>
<organism evidence="6 7">
    <name type="scientific">Oikopleura dioica</name>
    <name type="common">Tunicate</name>
    <dbReference type="NCBI Taxonomy" id="34765"/>
    <lineage>
        <taxon>Eukaryota</taxon>
        <taxon>Metazoa</taxon>
        <taxon>Chordata</taxon>
        <taxon>Tunicata</taxon>
        <taxon>Appendicularia</taxon>
        <taxon>Copelata</taxon>
        <taxon>Oikopleuridae</taxon>
        <taxon>Oikopleura</taxon>
    </lineage>
</organism>
<dbReference type="InterPro" id="IPR002110">
    <property type="entry name" value="Ankyrin_rpt"/>
</dbReference>
<feature type="compositionally biased region" description="Low complexity" evidence="4">
    <location>
        <begin position="481"/>
        <end position="504"/>
    </location>
</feature>
<dbReference type="PROSITE" id="PS50297">
    <property type="entry name" value="ANK_REP_REGION"/>
    <property type="match status" value="5"/>
</dbReference>
<feature type="region of interest" description="Disordered" evidence="4">
    <location>
        <begin position="370"/>
        <end position="389"/>
    </location>
</feature>
<dbReference type="PROSITE" id="PS50105">
    <property type="entry name" value="SAM_DOMAIN"/>
    <property type="match status" value="1"/>
</dbReference>
<dbReference type="InterPro" id="IPR036770">
    <property type="entry name" value="Ankyrin_rpt-contain_sf"/>
</dbReference>
<dbReference type="InterPro" id="IPR013761">
    <property type="entry name" value="SAM/pointed_sf"/>
</dbReference>
<dbReference type="PROSITE" id="PS50088">
    <property type="entry name" value="ANK_REPEAT"/>
    <property type="match status" value="5"/>
</dbReference>
<evidence type="ECO:0000313" key="6">
    <source>
        <dbReference type="EMBL" id="CAG5084194.1"/>
    </source>
</evidence>
<dbReference type="EMBL" id="OU015568">
    <property type="protein sequence ID" value="CAG5084194.1"/>
    <property type="molecule type" value="Genomic_DNA"/>
</dbReference>